<keyword evidence="2" id="KW-1185">Reference proteome</keyword>
<accession>A0A6I8V530</accession>
<evidence type="ECO:0000256" key="1">
    <source>
        <dbReference type="SAM" id="MobiDB-lite"/>
    </source>
</evidence>
<protein>
    <submittedName>
        <fullName evidence="3">Calsequestrin-1</fullName>
    </submittedName>
</protein>
<dbReference type="RefSeq" id="XP_003736149.2">
    <property type="nucleotide sequence ID" value="XM_003736101.3"/>
</dbReference>
<reference evidence="3" key="1">
    <citation type="submission" date="2025-08" db="UniProtKB">
        <authorList>
            <consortium name="RefSeq"/>
        </authorList>
    </citation>
    <scope>IDENTIFICATION</scope>
    <source>
        <strain evidence="3">MV-25-SWS-2005</strain>
        <tissue evidence="3">Whole body</tissue>
    </source>
</reference>
<feature type="region of interest" description="Disordered" evidence="1">
    <location>
        <begin position="97"/>
        <end position="153"/>
    </location>
</feature>
<name>A0A6I8V530_DROPS</name>
<dbReference type="AlphaFoldDB" id="A0A6I8V530"/>
<dbReference type="Proteomes" id="UP000001819">
    <property type="component" value="Chromosome 4"/>
</dbReference>
<organism evidence="2 3">
    <name type="scientific">Drosophila pseudoobscura pseudoobscura</name>
    <name type="common">Fruit fly</name>
    <dbReference type="NCBI Taxonomy" id="46245"/>
    <lineage>
        <taxon>Eukaryota</taxon>
        <taxon>Metazoa</taxon>
        <taxon>Ecdysozoa</taxon>
        <taxon>Arthropoda</taxon>
        <taxon>Hexapoda</taxon>
        <taxon>Insecta</taxon>
        <taxon>Pterygota</taxon>
        <taxon>Neoptera</taxon>
        <taxon>Endopterygota</taxon>
        <taxon>Diptera</taxon>
        <taxon>Brachycera</taxon>
        <taxon>Muscomorpha</taxon>
        <taxon>Ephydroidea</taxon>
        <taxon>Drosophilidae</taxon>
        <taxon>Drosophila</taxon>
        <taxon>Sophophora</taxon>
    </lineage>
</organism>
<gene>
    <name evidence="3" type="primary">LOC4817702</name>
</gene>
<sequence length="153" mass="17407">MLGNKKSKLLQTLEQSVTPVDREDAIRLIAEGIRKPATLDPIDLVDSQKEYLRVLHMDHALRLQKTMEQHYNVSPSAEDLDQVMPVKDQELEDILDALSDLASKEEYDEEEEDDDDDADEGEGDQYDGDDEDEESPGDEDDKNTVFDLNKIVL</sequence>
<dbReference type="KEGG" id="dpo:4817702"/>
<dbReference type="InParanoid" id="A0A6I8V530"/>
<proteinExistence type="predicted"/>
<evidence type="ECO:0000313" key="3">
    <source>
        <dbReference type="RefSeq" id="XP_003736149.2"/>
    </source>
</evidence>
<evidence type="ECO:0000313" key="2">
    <source>
        <dbReference type="Proteomes" id="UP000001819"/>
    </source>
</evidence>
<feature type="compositionally biased region" description="Acidic residues" evidence="1">
    <location>
        <begin position="106"/>
        <end position="141"/>
    </location>
</feature>